<dbReference type="GO" id="GO:0003697">
    <property type="term" value="F:single-stranded DNA binding"/>
    <property type="evidence" value="ECO:0007669"/>
    <property type="project" value="InterPro"/>
</dbReference>
<dbReference type="PANTHER" id="PTHR35743">
    <property type="entry name" value="NODULIN HOMEOBOX"/>
    <property type="match status" value="1"/>
</dbReference>
<dbReference type="OrthoDB" id="2020792at2759"/>
<dbReference type="InterPro" id="IPR039325">
    <property type="entry name" value="NDX"/>
</dbReference>
<feature type="domain" description="Nodulin homeobox N-terminal" evidence="2">
    <location>
        <begin position="2"/>
        <end position="180"/>
    </location>
</feature>
<feature type="non-terminal residue" evidence="3">
    <location>
        <position position="180"/>
    </location>
</feature>
<evidence type="ECO:0000256" key="1">
    <source>
        <dbReference type="SAM" id="SignalP"/>
    </source>
</evidence>
<dbReference type="GO" id="GO:0009908">
    <property type="term" value="P:flower development"/>
    <property type="evidence" value="ECO:0007669"/>
    <property type="project" value="InterPro"/>
</dbReference>
<proteinExistence type="predicted"/>
<feature type="signal peptide" evidence="1">
    <location>
        <begin position="1"/>
        <end position="29"/>
    </location>
</feature>
<comment type="caution">
    <text evidence="3">The sequence shown here is derived from an EMBL/GenBank/DDBJ whole genome shotgun (WGS) entry which is preliminary data.</text>
</comment>
<name>S8DTP2_9LAMI</name>
<feature type="chain" id="PRO_5004562515" description="Nodulin homeobox N-terminal domain-containing protein" evidence="1">
    <location>
        <begin position="30"/>
        <end position="180"/>
    </location>
</feature>
<protein>
    <recommendedName>
        <fullName evidence="2">Nodulin homeobox N-terminal domain-containing protein</fullName>
    </recommendedName>
</protein>
<evidence type="ECO:0000259" key="2">
    <source>
        <dbReference type="Pfam" id="PF25246"/>
    </source>
</evidence>
<keyword evidence="1" id="KW-0732">Signal</keyword>
<evidence type="ECO:0000313" key="3">
    <source>
        <dbReference type="EMBL" id="EPS63187.1"/>
    </source>
</evidence>
<accession>S8DTP2</accession>
<dbReference type="Proteomes" id="UP000015453">
    <property type="component" value="Unassembled WGS sequence"/>
</dbReference>
<gene>
    <name evidence="3" type="ORF">M569_11599</name>
</gene>
<dbReference type="EMBL" id="AUSU01005643">
    <property type="protein sequence ID" value="EPS63187.1"/>
    <property type="molecule type" value="Genomic_DNA"/>
</dbReference>
<dbReference type="PANTHER" id="PTHR35743:SF1">
    <property type="entry name" value="NODULIN HOMEOBOX"/>
    <property type="match status" value="1"/>
</dbReference>
<reference evidence="3 4" key="1">
    <citation type="journal article" date="2013" name="BMC Genomics">
        <title>The miniature genome of a carnivorous plant Genlisea aurea contains a low number of genes and short non-coding sequences.</title>
        <authorList>
            <person name="Leushkin E.V."/>
            <person name="Sutormin R.A."/>
            <person name="Nabieva E.R."/>
            <person name="Penin A.A."/>
            <person name="Kondrashov A.S."/>
            <person name="Logacheva M.D."/>
        </authorList>
    </citation>
    <scope>NUCLEOTIDE SEQUENCE [LARGE SCALE GENOMIC DNA]</scope>
</reference>
<dbReference type="AlphaFoldDB" id="S8DTP2"/>
<evidence type="ECO:0000313" key="4">
    <source>
        <dbReference type="Proteomes" id="UP000015453"/>
    </source>
</evidence>
<organism evidence="3 4">
    <name type="scientific">Genlisea aurea</name>
    <dbReference type="NCBI Taxonomy" id="192259"/>
    <lineage>
        <taxon>Eukaryota</taxon>
        <taxon>Viridiplantae</taxon>
        <taxon>Streptophyta</taxon>
        <taxon>Embryophyta</taxon>
        <taxon>Tracheophyta</taxon>
        <taxon>Spermatophyta</taxon>
        <taxon>Magnoliopsida</taxon>
        <taxon>eudicotyledons</taxon>
        <taxon>Gunneridae</taxon>
        <taxon>Pentapetalae</taxon>
        <taxon>asterids</taxon>
        <taxon>lamiids</taxon>
        <taxon>Lamiales</taxon>
        <taxon>Lentibulariaceae</taxon>
        <taxon>Genlisea</taxon>
    </lineage>
</organism>
<dbReference type="InterPro" id="IPR057287">
    <property type="entry name" value="Ndx_N"/>
</dbReference>
<dbReference type="Pfam" id="PF25246">
    <property type="entry name" value="Nodulin_N"/>
    <property type="match status" value="1"/>
</dbReference>
<keyword evidence="4" id="KW-1185">Reference proteome</keyword>
<sequence length="180" mass="20221">MAWERDKGTFKYLLCGILLLHSMCDLAARMPKIKQILLDDVGVSEQLIDLVIYLLVLLGEYRQENDKTRNDMVLLHSALVACSLKLLTVIVSPQYEEVAQVLIAYYKVDVFVDASVSAICTDVTFLQTKLSAEPTESSANASPTAEETLNHLCQQCDSSLLFLQSLCQRKLFRECVVKNK</sequence>